<feature type="domain" description="EF-hand" evidence="10">
    <location>
        <begin position="370"/>
        <end position="405"/>
    </location>
</feature>
<dbReference type="CDD" id="cd00051">
    <property type="entry name" value="EFh"/>
    <property type="match status" value="1"/>
</dbReference>
<reference evidence="11 12" key="1">
    <citation type="submission" date="2020-02" db="EMBL/GenBank/DDBJ databases">
        <title>A chromosome-scale genome assembly of the black bullhead catfish (Ameiurus melas).</title>
        <authorList>
            <person name="Wen M."/>
            <person name="Zham M."/>
            <person name="Cabau C."/>
            <person name="Klopp C."/>
            <person name="Donnadieu C."/>
            <person name="Roques C."/>
            <person name="Bouchez O."/>
            <person name="Lampietro C."/>
            <person name="Jouanno E."/>
            <person name="Herpin A."/>
            <person name="Louis A."/>
            <person name="Berthelot C."/>
            <person name="Parey E."/>
            <person name="Roest-Crollius H."/>
            <person name="Braasch I."/>
            <person name="Postlethwait J."/>
            <person name="Robinson-Rechavi M."/>
            <person name="Echchiki A."/>
            <person name="Begum T."/>
            <person name="Montfort J."/>
            <person name="Schartl M."/>
            <person name="Bobe J."/>
            <person name="Guiguen Y."/>
        </authorList>
    </citation>
    <scope>NUCLEOTIDE SEQUENCE [LARGE SCALE GENOMIC DNA]</scope>
    <source>
        <strain evidence="11">M_S1</strain>
        <tissue evidence="11">Blood</tissue>
    </source>
</reference>
<evidence type="ECO:0000256" key="1">
    <source>
        <dbReference type="ARBA" id="ARBA00004611"/>
    </source>
</evidence>
<dbReference type="Pfam" id="PF25325">
    <property type="entry name" value="EF-hand_EFHB_C"/>
    <property type="match status" value="1"/>
</dbReference>
<dbReference type="EMBL" id="JAAGNN010000020">
    <property type="protein sequence ID" value="KAF4076054.1"/>
    <property type="molecule type" value="Genomic_DNA"/>
</dbReference>
<evidence type="ECO:0000256" key="5">
    <source>
        <dbReference type="ARBA" id="ARBA00022837"/>
    </source>
</evidence>
<dbReference type="PROSITE" id="PS50222">
    <property type="entry name" value="EF_HAND_2"/>
    <property type="match status" value="2"/>
</dbReference>
<dbReference type="SUPFAM" id="SSF47473">
    <property type="entry name" value="EF-hand"/>
    <property type="match status" value="1"/>
</dbReference>
<keyword evidence="2" id="KW-0963">Cytoplasm</keyword>
<evidence type="ECO:0000256" key="2">
    <source>
        <dbReference type="ARBA" id="ARBA00022490"/>
    </source>
</evidence>
<accession>A0A7J5ZZK2</accession>
<gene>
    <name evidence="11" type="ORF">AMELA_G00226090</name>
</gene>
<dbReference type="InterPro" id="IPR057428">
    <property type="entry name" value="EFHB_EF-hand_C"/>
</dbReference>
<dbReference type="AlphaFoldDB" id="A0A7J5ZZK2"/>
<evidence type="ECO:0000256" key="8">
    <source>
        <dbReference type="ARBA" id="ARBA00023212"/>
    </source>
</evidence>
<dbReference type="PANTHER" id="PTHR12086:SF12">
    <property type="entry name" value="EF-HAND DOMAIN-CONTAINING FAMILY MEMBER B"/>
    <property type="match status" value="1"/>
</dbReference>
<evidence type="ECO:0000256" key="7">
    <source>
        <dbReference type="ARBA" id="ARBA00023069"/>
    </source>
</evidence>
<keyword evidence="4" id="KW-0677">Repeat</keyword>
<dbReference type="PANTHER" id="PTHR12086">
    <property type="entry name" value="EF-HAND DOMAIN C-TERMINAL CONTAINING PROTEIN"/>
    <property type="match status" value="1"/>
</dbReference>
<dbReference type="InterPro" id="IPR002048">
    <property type="entry name" value="EF_hand_dom"/>
</dbReference>
<dbReference type="SMART" id="SM00054">
    <property type="entry name" value="EFh"/>
    <property type="match status" value="2"/>
</dbReference>
<keyword evidence="5" id="KW-0106">Calcium</keyword>
<protein>
    <recommendedName>
        <fullName evidence="10">EF-hand domain-containing protein</fullName>
    </recommendedName>
</protein>
<sequence length="604" mass="68092">MQCGCCYTQCCQNPFLSDCRTTSCWRRRDTFPNIKAAGKVIPEGDRAQACLQEITPRPETPPVVRKFLSSTHQEPGTVRVFFGKANDPEIASTLVHGISTRSSINAGSVINPSPKTHYQERLRELHEAVYGSRQKAPFGRSQVKGPGLPDGLDPEKTTFGVKSLYSINAGEIINPPKTSVQVEQEAQDRHEQYIRSHSSYFVGERLNRKYDLSSYRKDSRFGVATKHRNDGQNARKSLQWLGDTQTNYSAKFVSKRCDDFRERTQAQIGKVRDPIADTMKVPADHTFGALLRPDEFGAADLLNATSPSEHRKGQDRRRTLVSVVRQHLKKANFHNFTSLLQAFRHYDKKGQGGIDKEDLRAVCREFNLDLSADILYDLMDYCDVDKDGLINFLEFANFLNWKDKMPISRAEQRILARERKPSTAPVVSTRAEVQEADAEKQAGTESLAKCEDLEPVKVGSVLKTPKTLRRTRAEPERFTTSSSAICAIVGKLAANDYRTHGVPSVRTDLAAPRIKRIGDRTNYGEEGTAYELLFPTLYSLFGVDERHFFCPRTKDEMEQIFQNAGPRIPTQTFEEAWSLASRSHPTGEVCVESFRKLLSDVQAN</sequence>
<keyword evidence="12" id="KW-1185">Reference proteome</keyword>
<evidence type="ECO:0000259" key="10">
    <source>
        <dbReference type="PROSITE" id="PS50222"/>
    </source>
</evidence>
<keyword evidence="7" id="KW-0969">Cilium</keyword>
<dbReference type="Proteomes" id="UP000593565">
    <property type="component" value="Unassembled WGS sequence"/>
</dbReference>
<evidence type="ECO:0000256" key="3">
    <source>
        <dbReference type="ARBA" id="ARBA00022723"/>
    </source>
</evidence>
<evidence type="ECO:0000313" key="11">
    <source>
        <dbReference type="EMBL" id="KAF4076054.1"/>
    </source>
</evidence>
<dbReference type="Gene3D" id="1.10.238.10">
    <property type="entry name" value="EF-hand"/>
    <property type="match status" value="1"/>
</dbReference>
<evidence type="ECO:0000256" key="4">
    <source>
        <dbReference type="ARBA" id="ARBA00022737"/>
    </source>
</evidence>
<evidence type="ECO:0000256" key="6">
    <source>
        <dbReference type="ARBA" id="ARBA00022846"/>
    </source>
</evidence>
<dbReference type="Pfam" id="PF13499">
    <property type="entry name" value="EF-hand_7"/>
    <property type="match status" value="1"/>
</dbReference>
<keyword evidence="9" id="KW-0966">Cell projection</keyword>
<keyword evidence="8" id="KW-0206">Cytoskeleton</keyword>
<proteinExistence type="predicted"/>
<dbReference type="InterPro" id="IPR011992">
    <property type="entry name" value="EF-hand-dom_pair"/>
</dbReference>
<comment type="subcellular location">
    <subcellularLocation>
        <location evidence="1">Cytoplasm</location>
        <location evidence="1">Cytoskeleton</location>
        <location evidence="1">Flagellum axoneme</location>
    </subcellularLocation>
</comment>
<dbReference type="GO" id="GO:0005509">
    <property type="term" value="F:calcium ion binding"/>
    <property type="evidence" value="ECO:0007669"/>
    <property type="project" value="InterPro"/>
</dbReference>
<feature type="domain" description="EF-hand" evidence="10">
    <location>
        <begin position="334"/>
        <end position="369"/>
    </location>
</feature>
<dbReference type="InterPro" id="IPR040193">
    <property type="entry name" value="EFHC1/EFHC2/EFHB"/>
</dbReference>
<organism evidence="11 12">
    <name type="scientific">Ameiurus melas</name>
    <name type="common">Black bullhead</name>
    <name type="synonym">Silurus melas</name>
    <dbReference type="NCBI Taxonomy" id="219545"/>
    <lineage>
        <taxon>Eukaryota</taxon>
        <taxon>Metazoa</taxon>
        <taxon>Chordata</taxon>
        <taxon>Craniata</taxon>
        <taxon>Vertebrata</taxon>
        <taxon>Euteleostomi</taxon>
        <taxon>Actinopterygii</taxon>
        <taxon>Neopterygii</taxon>
        <taxon>Teleostei</taxon>
        <taxon>Ostariophysi</taxon>
        <taxon>Siluriformes</taxon>
        <taxon>Ictaluridae</taxon>
        <taxon>Ameiurus</taxon>
    </lineage>
</organism>
<comment type="caution">
    <text evidence="11">The sequence shown here is derived from an EMBL/GenBank/DDBJ whole genome shotgun (WGS) entry which is preliminary data.</text>
</comment>
<dbReference type="PROSITE" id="PS00018">
    <property type="entry name" value="EF_HAND_1"/>
    <property type="match status" value="1"/>
</dbReference>
<keyword evidence="6" id="KW-0282">Flagellum</keyword>
<evidence type="ECO:0000313" key="12">
    <source>
        <dbReference type="Proteomes" id="UP000593565"/>
    </source>
</evidence>
<keyword evidence="3" id="KW-0479">Metal-binding</keyword>
<evidence type="ECO:0000256" key="9">
    <source>
        <dbReference type="ARBA" id="ARBA00023273"/>
    </source>
</evidence>
<dbReference type="InterPro" id="IPR018247">
    <property type="entry name" value="EF_Hand_1_Ca_BS"/>
</dbReference>
<name>A0A7J5ZZK2_AMEME</name>